<dbReference type="eggNOG" id="COG2827">
    <property type="taxonomic scope" value="Bacteria"/>
</dbReference>
<dbReference type="HOGENOM" id="CLU_1728333_0_0_11"/>
<dbReference type="InterPro" id="IPR035901">
    <property type="entry name" value="GIY-YIG_endonuc_sf"/>
</dbReference>
<dbReference type="InterPro" id="IPR050190">
    <property type="entry name" value="UPF0213_domain"/>
</dbReference>
<dbReference type="SUPFAM" id="SSF82771">
    <property type="entry name" value="GIY-YIG endonuclease"/>
    <property type="match status" value="1"/>
</dbReference>
<dbReference type="Gene3D" id="3.40.1440.10">
    <property type="entry name" value="GIY-YIG endonuclease"/>
    <property type="match status" value="1"/>
</dbReference>
<evidence type="ECO:0000313" key="3">
    <source>
        <dbReference type="EMBL" id="ACU95070.1"/>
    </source>
</evidence>
<keyword evidence="4" id="KW-1185">Reference proteome</keyword>
<dbReference type="EMBL" id="CP001682">
    <property type="protein sequence ID" value="ACU95070.1"/>
    <property type="molecule type" value="Genomic_DNA"/>
</dbReference>
<dbReference type="STRING" id="469378.Ccur_13970"/>
<dbReference type="InterPro" id="IPR000305">
    <property type="entry name" value="GIY-YIG_endonuc"/>
</dbReference>
<evidence type="ECO:0000313" key="4">
    <source>
        <dbReference type="Proteomes" id="UP000000954"/>
    </source>
</evidence>
<dbReference type="PROSITE" id="PS50164">
    <property type="entry name" value="GIY_YIG"/>
    <property type="match status" value="1"/>
</dbReference>
<keyword evidence="3" id="KW-0255">Endonuclease</keyword>
<reference evidence="3 4" key="1">
    <citation type="journal article" date="2009" name="Stand. Genomic Sci.">
        <title>Complete genome sequence of Cryptobacterium curtum type strain (12-3).</title>
        <authorList>
            <person name="Mavrommatis K."/>
            <person name="Pukall R."/>
            <person name="Rohde C."/>
            <person name="Chen F."/>
            <person name="Sims D."/>
            <person name="Brettin T."/>
            <person name="Kuske C."/>
            <person name="Detter J.C."/>
            <person name="Han C."/>
            <person name="Lapidus A."/>
            <person name="Copeland A."/>
            <person name="Glavina Del Rio T."/>
            <person name="Nolan M."/>
            <person name="Lucas S."/>
            <person name="Tice H."/>
            <person name="Cheng J.F."/>
            <person name="Bruce D."/>
            <person name="Goodwin L."/>
            <person name="Pitluck S."/>
            <person name="Ovchinnikova G."/>
            <person name="Pati A."/>
            <person name="Ivanova N."/>
            <person name="Chen A."/>
            <person name="Palaniappan K."/>
            <person name="Chain P."/>
            <person name="D'haeseleer P."/>
            <person name="Goker M."/>
            <person name="Bristow J."/>
            <person name="Eisen J.A."/>
            <person name="Markowitz V."/>
            <person name="Hugenholtz P."/>
            <person name="Rohde M."/>
            <person name="Klenk H.P."/>
            <person name="Kyrpides N.C."/>
        </authorList>
    </citation>
    <scope>NUCLEOTIDE SEQUENCE [LARGE SCALE GENOMIC DNA]</scope>
    <source>
        <strain evidence="4">ATCC 700683 / DSM 15641 / 12-3</strain>
    </source>
</reference>
<gene>
    <name evidence="3" type="ordered locus">Ccur_13970</name>
</gene>
<organism evidence="3 4">
    <name type="scientific">Cryptobacterium curtum (strain ATCC 700683 / DSM 15641 / CCUG 43107 / 12-3)</name>
    <dbReference type="NCBI Taxonomy" id="469378"/>
    <lineage>
        <taxon>Bacteria</taxon>
        <taxon>Bacillati</taxon>
        <taxon>Actinomycetota</taxon>
        <taxon>Coriobacteriia</taxon>
        <taxon>Eggerthellales</taxon>
        <taxon>Eggerthellaceae</taxon>
        <taxon>Cryptobacterium</taxon>
    </lineage>
</organism>
<accession>C7MLC3</accession>
<keyword evidence="3" id="KW-0378">Hydrolase</keyword>
<dbReference type="Proteomes" id="UP000000954">
    <property type="component" value="Chromosome"/>
</dbReference>
<dbReference type="PANTHER" id="PTHR34477">
    <property type="entry name" value="UPF0213 PROTEIN YHBQ"/>
    <property type="match status" value="1"/>
</dbReference>
<keyword evidence="3" id="KW-0540">Nuclease</keyword>
<dbReference type="RefSeq" id="WP_015778933.1">
    <property type="nucleotide sequence ID" value="NC_013170.1"/>
</dbReference>
<comment type="similarity">
    <text evidence="1">Belongs to the UPF0213 family.</text>
</comment>
<dbReference type="GO" id="GO:0004519">
    <property type="term" value="F:endonuclease activity"/>
    <property type="evidence" value="ECO:0007669"/>
    <property type="project" value="UniProtKB-KW"/>
</dbReference>
<dbReference type="Pfam" id="PF01541">
    <property type="entry name" value="GIY-YIG"/>
    <property type="match status" value="1"/>
</dbReference>
<dbReference type="CDD" id="cd10456">
    <property type="entry name" value="GIY-YIG_UPF0213"/>
    <property type="match status" value="1"/>
</dbReference>
<dbReference type="KEGG" id="ccu:Ccur_13970"/>
<evidence type="ECO:0000259" key="2">
    <source>
        <dbReference type="PROSITE" id="PS50164"/>
    </source>
</evidence>
<dbReference type="PANTHER" id="PTHR34477:SF1">
    <property type="entry name" value="UPF0213 PROTEIN YHBQ"/>
    <property type="match status" value="1"/>
</dbReference>
<feature type="domain" description="GIY-YIG" evidence="2">
    <location>
        <begin position="28"/>
        <end position="105"/>
    </location>
</feature>
<sequence length="151" mass="16938">MSEEVEEVDASSGKQSEAYLNKGPDVSSCYYVYIVQCADDTLYTGITTDVVRRMMEHQLGTAAGAKYTRSHGVVDLLGLWLVPDRSQASSLECRIKALSRQQKIDLVIHPDHIRPISQEVPNKALINVQVVPDQVRDALWQEVLLREEAEL</sequence>
<dbReference type="AlphaFoldDB" id="C7MLC3"/>
<protein>
    <submittedName>
        <fullName evidence="3">Predicted endonuclease containing a URI domain protein</fullName>
    </submittedName>
</protein>
<proteinExistence type="inferred from homology"/>
<evidence type="ECO:0000256" key="1">
    <source>
        <dbReference type="ARBA" id="ARBA00007435"/>
    </source>
</evidence>
<name>C7MLC3_CRYCD</name>